<dbReference type="RefSeq" id="WP_055148798.1">
    <property type="nucleotide sequence ID" value="NZ_JXSZ01000009.1"/>
</dbReference>
<keyword evidence="2" id="KW-1185">Reference proteome</keyword>
<reference evidence="1 2" key="1">
    <citation type="submission" date="2015-07" db="EMBL/GenBank/DDBJ databases">
        <title>The draft genome sequence of Leadbetterella sp. JN14-9.</title>
        <authorList>
            <person name="Liu Y."/>
            <person name="Du J."/>
            <person name="Shao Z."/>
        </authorList>
    </citation>
    <scope>NUCLEOTIDE SEQUENCE [LARGE SCALE GENOMIC DNA]</scope>
    <source>
        <strain evidence="1 2">JN14-9</strain>
    </source>
</reference>
<dbReference type="Pfam" id="PF11150">
    <property type="entry name" value="DUF2927"/>
    <property type="match status" value="1"/>
</dbReference>
<accession>A0A0P7BC08</accession>
<dbReference type="AlphaFoldDB" id="A0A0P7BC08"/>
<dbReference type="Proteomes" id="UP000050454">
    <property type="component" value="Unassembled WGS sequence"/>
</dbReference>
<name>A0A0P7BC08_9BACT</name>
<dbReference type="InterPro" id="IPR021323">
    <property type="entry name" value="DUF2927"/>
</dbReference>
<dbReference type="PATRIC" id="fig|1605367.3.peg.3969"/>
<sequence>MRSVVYIVFSILFFWSCQISEPKPAEELTDFQEEAIAYFKEVALGFEFGSASPITRKWEEPMRIYVSGYAEGPLYSTLQNVRNEINSLVSDGFELELVADSLESNFHIFFGKAGDYVVRYPSQKEYVKSNYGLFSVFWNGRNEINRGHMYVDTERADSRAQHHLLREELTQSLGLARDSEKYPDSIFQQSYTYTDEYSEIDKELIRLLYHPQMTTGLTELEVDALLRSIYTSENTLLQ</sequence>
<protein>
    <recommendedName>
        <fullName evidence="3">DUF2927 domain-containing protein</fullName>
    </recommendedName>
</protein>
<dbReference type="OrthoDB" id="1160215at2"/>
<organism evidence="1 2">
    <name type="scientific">Jiulongibacter sediminis</name>
    <dbReference type="NCBI Taxonomy" id="1605367"/>
    <lineage>
        <taxon>Bacteria</taxon>
        <taxon>Pseudomonadati</taxon>
        <taxon>Bacteroidota</taxon>
        <taxon>Cytophagia</taxon>
        <taxon>Cytophagales</taxon>
        <taxon>Leadbetterellaceae</taxon>
        <taxon>Jiulongibacter</taxon>
    </lineage>
</organism>
<proteinExistence type="predicted"/>
<comment type="caution">
    <text evidence="1">The sequence shown here is derived from an EMBL/GenBank/DDBJ whole genome shotgun (WGS) entry which is preliminary data.</text>
</comment>
<evidence type="ECO:0008006" key="3">
    <source>
        <dbReference type="Google" id="ProtNLM"/>
    </source>
</evidence>
<dbReference type="STRING" id="1605367.AFM12_12795"/>
<dbReference type="EMBL" id="LGTQ01000009">
    <property type="protein sequence ID" value="KPM48064.1"/>
    <property type="molecule type" value="Genomic_DNA"/>
</dbReference>
<evidence type="ECO:0000313" key="1">
    <source>
        <dbReference type="EMBL" id="KPM48064.1"/>
    </source>
</evidence>
<gene>
    <name evidence="1" type="ORF">AFM12_12795</name>
</gene>
<evidence type="ECO:0000313" key="2">
    <source>
        <dbReference type="Proteomes" id="UP000050454"/>
    </source>
</evidence>